<name>A0ABM8VZC4_GIGMA</name>
<accession>A0ABM8VZC4</accession>
<gene>
    <name evidence="2" type="ORF">GMARGA_LOCUS1438</name>
</gene>
<evidence type="ECO:0000313" key="3">
    <source>
        <dbReference type="Proteomes" id="UP000789901"/>
    </source>
</evidence>
<organism evidence="2 3">
    <name type="scientific">Gigaspora margarita</name>
    <dbReference type="NCBI Taxonomy" id="4874"/>
    <lineage>
        <taxon>Eukaryota</taxon>
        <taxon>Fungi</taxon>
        <taxon>Fungi incertae sedis</taxon>
        <taxon>Mucoromycota</taxon>
        <taxon>Glomeromycotina</taxon>
        <taxon>Glomeromycetes</taxon>
        <taxon>Diversisporales</taxon>
        <taxon>Gigasporaceae</taxon>
        <taxon>Gigaspora</taxon>
    </lineage>
</organism>
<evidence type="ECO:0000313" key="2">
    <source>
        <dbReference type="EMBL" id="CAG8485094.1"/>
    </source>
</evidence>
<evidence type="ECO:0000256" key="1">
    <source>
        <dbReference type="SAM" id="Coils"/>
    </source>
</evidence>
<keyword evidence="1" id="KW-0175">Coiled coil</keyword>
<sequence>MATNPIPQNIACFETLALNILKISSPEKIASDINIPELDPCWLYNQKLFLYEIKKPITLFICCHLYHHNCIKSSIKINSTCPRPDCNKEIESIVVSMLGSQDIDLMEMSSMIFKSPMFTQSDILNKRTNDPKLFSDKPSNKKVKKLVKKESDILEDLIKELSTKPETQVPDVITNYYLFGKALSEQLEHYKKSNSLYASLLLVNKENNKILVLEKKFAEVEAENARLKPIIEENASRDAENAELKSRVRELEARLALLEQDSAVRKELAMRLGRRIGKRNYCMNYLPSNFLGKSDQHDNFSRIDFLTKTYRLTCWENKYQNSIQIVTVKA</sequence>
<dbReference type="InterPro" id="IPR013083">
    <property type="entry name" value="Znf_RING/FYVE/PHD"/>
</dbReference>
<reference evidence="2 3" key="1">
    <citation type="submission" date="2021-06" db="EMBL/GenBank/DDBJ databases">
        <authorList>
            <person name="Kallberg Y."/>
            <person name="Tangrot J."/>
            <person name="Rosling A."/>
        </authorList>
    </citation>
    <scope>NUCLEOTIDE SEQUENCE [LARGE SCALE GENOMIC DNA]</scope>
    <source>
        <strain evidence="2 3">120-4 pot B 10/14</strain>
    </source>
</reference>
<dbReference type="Gene3D" id="3.30.40.10">
    <property type="entry name" value="Zinc/RING finger domain, C3HC4 (zinc finger)"/>
    <property type="match status" value="1"/>
</dbReference>
<comment type="caution">
    <text evidence="2">The sequence shown here is derived from an EMBL/GenBank/DDBJ whole genome shotgun (WGS) entry which is preliminary data.</text>
</comment>
<keyword evidence="3" id="KW-1185">Reference proteome</keyword>
<feature type="coiled-coil region" evidence="1">
    <location>
        <begin position="203"/>
        <end position="261"/>
    </location>
</feature>
<dbReference type="Proteomes" id="UP000789901">
    <property type="component" value="Unassembled WGS sequence"/>
</dbReference>
<dbReference type="EMBL" id="CAJVQB010000372">
    <property type="protein sequence ID" value="CAG8485094.1"/>
    <property type="molecule type" value="Genomic_DNA"/>
</dbReference>
<proteinExistence type="predicted"/>
<dbReference type="SUPFAM" id="SSF57850">
    <property type="entry name" value="RING/U-box"/>
    <property type="match status" value="1"/>
</dbReference>
<protein>
    <submittedName>
        <fullName evidence="2">33404_t:CDS:1</fullName>
    </submittedName>
</protein>